<protein>
    <submittedName>
        <fullName evidence="1">13089_t:CDS:1</fullName>
    </submittedName>
</protein>
<keyword evidence="2" id="KW-1185">Reference proteome</keyword>
<reference evidence="1" key="1">
    <citation type="submission" date="2021-06" db="EMBL/GenBank/DDBJ databases">
        <authorList>
            <person name="Kallberg Y."/>
            <person name="Tangrot J."/>
            <person name="Rosling A."/>
        </authorList>
    </citation>
    <scope>NUCLEOTIDE SEQUENCE</scope>
    <source>
        <strain evidence="1">IN212</strain>
    </source>
</reference>
<dbReference type="Proteomes" id="UP000789396">
    <property type="component" value="Unassembled WGS sequence"/>
</dbReference>
<name>A0A9N9I0C3_9GLOM</name>
<dbReference type="AlphaFoldDB" id="A0A9N9I0C3"/>
<organism evidence="1 2">
    <name type="scientific">Racocetra fulgida</name>
    <dbReference type="NCBI Taxonomy" id="60492"/>
    <lineage>
        <taxon>Eukaryota</taxon>
        <taxon>Fungi</taxon>
        <taxon>Fungi incertae sedis</taxon>
        <taxon>Mucoromycota</taxon>
        <taxon>Glomeromycotina</taxon>
        <taxon>Glomeromycetes</taxon>
        <taxon>Diversisporales</taxon>
        <taxon>Gigasporaceae</taxon>
        <taxon>Racocetra</taxon>
    </lineage>
</organism>
<gene>
    <name evidence="1" type="ORF">RFULGI_LOCUS11127</name>
</gene>
<evidence type="ECO:0000313" key="2">
    <source>
        <dbReference type="Proteomes" id="UP000789396"/>
    </source>
</evidence>
<evidence type="ECO:0000313" key="1">
    <source>
        <dbReference type="EMBL" id="CAG8715588.1"/>
    </source>
</evidence>
<dbReference type="EMBL" id="CAJVPZ010023448">
    <property type="protein sequence ID" value="CAG8715588.1"/>
    <property type="molecule type" value="Genomic_DNA"/>
</dbReference>
<sequence length="47" mass="5530">ELMKDGDVDNKEKENKLLYYQKSIEANHIDKVLIVDLNKLLKIESNQ</sequence>
<accession>A0A9N9I0C3</accession>
<comment type="caution">
    <text evidence="1">The sequence shown here is derived from an EMBL/GenBank/DDBJ whole genome shotgun (WGS) entry which is preliminary data.</text>
</comment>
<proteinExistence type="predicted"/>
<feature type="non-terminal residue" evidence="1">
    <location>
        <position position="1"/>
    </location>
</feature>
<feature type="non-terminal residue" evidence="1">
    <location>
        <position position="47"/>
    </location>
</feature>